<dbReference type="AlphaFoldDB" id="A0A8S9GUK6"/>
<evidence type="ECO:0000313" key="3">
    <source>
        <dbReference type="EMBL" id="KAF2547878.1"/>
    </source>
</evidence>
<dbReference type="EMBL" id="QGKY02001925">
    <property type="protein sequence ID" value="KAF2547878.1"/>
    <property type="molecule type" value="Genomic_DNA"/>
</dbReference>
<feature type="coiled-coil region" evidence="1">
    <location>
        <begin position="20"/>
        <end position="47"/>
    </location>
</feature>
<keyword evidence="1" id="KW-0175">Coiled coil</keyword>
<comment type="caution">
    <text evidence="3">The sequence shown here is derived from an EMBL/GenBank/DDBJ whole genome shotgun (WGS) entry which is preliminary data.</text>
</comment>
<reference evidence="3" key="1">
    <citation type="submission" date="2019-12" db="EMBL/GenBank/DDBJ databases">
        <title>Genome sequencing and annotation of Brassica cretica.</title>
        <authorList>
            <person name="Studholme D.J."/>
            <person name="Sarris P.F."/>
        </authorList>
    </citation>
    <scope>NUCLEOTIDE SEQUENCE</scope>
    <source>
        <strain evidence="3">PFS-102/07</strain>
        <tissue evidence="3">Leaf</tissue>
    </source>
</reference>
<protein>
    <submittedName>
        <fullName evidence="3">Uncharacterized protein</fullName>
    </submittedName>
</protein>
<feature type="compositionally biased region" description="Polar residues" evidence="2">
    <location>
        <begin position="183"/>
        <end position="197"/>
    </location>
</feature>
<sequence length="774" mass="88868">MGEDLKSLVEDTHQPLDRGYNELFRSMAEMRTEIESLRQQLEKEATTSASIDALHATSIEEVSYIDTRINDVYCPLNNNVDWLNTKIELLQQDLDTIRKKDQQPGTSLDMCTFTSLDAKVTAMNERLRTYEDMHDRFISPELKTLVDETHQPLDRGYNELFRCMAEMRIEIESLRQQLEKEATTSASIDTPRATSIDVSLPTPQIPAGPQCSTQHRDEWEQDLDTIRKKDQQPATSIDMCTFTSLDAKVSAMNERLRTYEDMHDSFKSPVMIDLNKLSSQLLDAQKDIENITNQKILQAKSASIDRLRGPWIDGKKPVELLPYTAAEVDKITSKIYTALDTMEERLDKCCNNIYFLFDNKISEPDNHAEWLQKEVKAIQRQLAAQHQISPSIDRTKAKSINGNSPRSTNKHIIASIDAKSTPIGEQPIHKSMQKELTELSAYAYDNIGWHQVSIDNIQERLQNISKVLEKMDDKWTRNDEATRNSTKDAKADQPINYTLTLNRMKQVWKAKSASIDRLRGPWIDGKKPVELLPYTAAEVDKITSKIYTALDTMEERLDKRCDDIYFPFDNKISGLDNHAEWLQKEVKSIQRQLAAQHQISASIDRTISKSIDSNSPRSTNEHIIASIDAESIPIGEQVIHKTVESMQKELTDLSAYAYDNIGWHQVSIDNVQERLQNISNVLEKMDEKWTRNDEATRNSTKDAKADQLINYTLALNRWHQVSIDNVQERLQNISNVLEKMDDKWTRNDEATRNSTKDAKADQPINYTLALNRMK</sequence>
<evidence type="ECO:0000256" key="2">
    <source>
        <dbReference type="SAM" id="MobiDB-lite"/>
    </source>
</evidence>
<proteinExistence type="predicted"/>
<organism evidence="3">
    <name type="scientific">Brassica cretica</name>
    <name type="common">Mustard</name>
    <dbReference type="NCBI Taxonomy" id="69181"/>
    <lineage>
        <taxon>Eukaryota</taxon>
        <taxon>Viridiplantae</taxon>
        <taxon>Streptophyta</taxon>
        <taxon>Embryophyta</taxon>
        <taxon>Tracheophyta</taxon>
        <taxon>Spermatophyta</taxon>
        <taxon>Magnoliopsida</taxon>
        <taxon>eudicotyledons</taxon>
        <taxon>Gunneridae</taxon>
        <taxon>Pentapetalae</taxon>
        <taxon>rosids</taxon>
        <taxon>malvids</taxon>
        <taxon>Brassicales</taxon>
        <taxon>Brassicaceae</taxon>
        <taxon>Brassiceae</taxon>
        <taxon>Brassica</taxon>
    </lineage>
</organism>
<gene>
    <name evidence="3" type="ORF">F2Q70_00021671</name>
</gene>
<feature type="region of interest" description="Disordered" evidence="2">
    <location>
        <begin position="180"/>
        <end position="214"/>
    </location>
</feature>
<name>A0A8S9GUK6_BRACR</name>
<evidence type="ECO:0000256" key="1">
    <source>
        <dbReference type="SAM" id="Coils"/>
    </source>
</evidence>
<accession>A0A8S9GUK6</accession>